<gene>
    <name evidence="2" type="ORF">Zmor_002118</name>
</gene>
<name>A0AA38MT71_9CUCU</name>
<dbReference type="CDD" id="cd00161">
    <property type="entry name" value="beta-trefoil_Ricin-like"/>
    <property type="match status" value="1"/>
</dbReference>
<reference evidence="2" key="1">
    <citation type="journal article" date="2023" name="G3 (Bethesda)">
        <title>Whole genome assemblies of Zophobas morio and Tenebrio molitor.</title>
        <authorList>
            <person name="Kaur S."/>
            <person name="Stinson S.A."/>
            <person name="diCenzo G.C."/>
        </authorList>
    </citation>
    <scope>NUCLEOTIDE SEQUENCE</scope>
    <source>
        <strain evidence="2">QUZm001</strain>
    </source>
</reference>
<evidence type="ECO:0000313" key="2">
    <source>
        <dbReference type="EMBL" id="KAJ3666684.1"/>
    </source>
</evidence>
<evidence type="ECO:0000259" key="1">
    <source>
        <dbReference type="SMART" id="SM00458"/>
    </source>
</evidence>
<protein>
    <recommendedName>
        <fullName evidence="1">Ricin B lectin domain-containing protein</fullName>
    </recommendedName>
</protein>
<dbReference type="SUPFAM" id="SSF50370">
    <property type="entry name" value="Ricin B-like lectins"/>
    <property type="match status" value="1"/>
</dbReference>
<accession>A0AA38MT71</accession>
<dbReference type="Pfam" id="PF14200">
    <property type="entry name" value="RicinB_lectin_2"/>
    <property type="match status" value="1"/>
</dbReference>
<dbReference type="EMBL" id="JALNTZ010000001">
    <property type="protein sequence ID" value="KAJ3666684.1"/>
    <property type="molecule type" value="Genomic_DNA"/>
</dbReference>
<dbReference type="PROSITE" id="PS50231">
    <property type="entry name" value="RICIN_B_LECTIN"/>
    <property type="match status" value="1"/>
</dbReference>
<dbReference type="InterPro" id="IPR000772">
    <property type="entry name" value="Ricin_B_lectin"/>
</dbReference>
<keyword evidence="3" id="KW-1185">Reference proteome</keyword>
<evidence type="ECO:0000313" key="3">
    <source>
        <dbReference type="Proteomes" id="UP001168821"/>
    </source>
</evidence>
<dbReference type="Gene3D" id="2.80.10.50">
    <property type="match status" value="2"/>
</dbReference>
<proteinExistence type="predicted"/>
<comment type="caution">
    <text evidence="2">The sequence shown here is derived from an EMBL/GenBank/DDBJ whole genome shotgun (WGS) entry which is preliminary data.</text>
</comment>
<dbReference type="AlphaFoldDB" id="A0AA38MT71"/>
<dbReference type="Proteomes" id="UP001168821">
    <property type="component" value="Unassembled WGS sequence"/>
</dbReference>
<dbReference type="InterPro" id="IPR035992">
    <property type="entry name" value="Ricin_B-like_lectins"/>
</dbReference>
<organism evidence="2 3">
    <name type="scientific">Zophobas morio</name>
    <dbReference type="NCBI Taxonomy" id="2755281"/>
    <lineage>
        <taxon>Eukaryota</taxon>
        <taxon>Metazoa</taxon>
        <taxon>Ecdysozoa</taxon>
        <taxon>Arthropoda</taxon>
        <taxon>Hexapoda</taxon>
        <taxon>Insecta</taxon>
        <taxon>Pterygota</taxon>
        <taxon>Neoptera</taxon>
        <taxon>Endopterygota</taxon>
        <taxon>Coleoptera</taxon>
        <taxon>Polyphaga</taxon>
        <taxon>Cucujiformia</taxon>
        <taxon>Tenebrionidae</taxon>
        <taxon>Zophobas</taxon>
    </lineage>
</organism>
<dbReference type="SMART" id="SM00458">
    <property type="entry name" value="RICIN"/>
    <property type="match status" value="1"/>
</dbReference>
<feature type="domain" description="Ricin B lectin" evidence="1">
    <location>
        <begin position="10"/>
        <end position="134"/>
    </location>
</feature>
<sequence>MNPCHRSHNYFVIRNQRSGLVLDASDYALKIQHFTGFPAQLWKLENAAPGTFYIMNRGNGKVLDIEGGIKNGNKVITYYKHGGVNQQWFMNSDNTIVSAEGNLAIDICGGNYYPGNNIIAFRRHGQANQKFHLQYQ</sequence>